<feature type="compositionally biased region" description="Basic and acidic residues" evidence="2">
    <location>
        <begin position="150"/>
        <end position="183"/>
    </location>
</feature>
<dbReference type="PANTHER" id="PTHR13947">
    <property type="entry name" value="GNAT FAMILY N-ACETYLTRANSFERASE"/>
    <property type="match status" value="1"/>
</dbReference>
<reference evidence="6" key="1">
    <citation type="submission" date="2018-07" db="EMBL/GenBank/DDBJ databases">
        <authorList>
            <person name="Quirk P.G."/>
            <person name="Krulwich T.A."/>
        </authorList>
    </citation>
    <scope>NUCLEOTIDE SEQUENCE</scope>
    <source>
        <strain evidence="6">Anand</strain>
    </source>
</reference>
<dbReference type="CDD" id="cd04301">
    <property type="entry name" value="NAT_SF"/>
    <property type="match status" value="1"/>
</dbReference>
<dbReference type="GO" id="GO:0008080">
    <property type="term" value="F:N-acetyltransferase activity"/>
    <property type="evidence" value="ECO:0007669"/>
    <property type="project" value="InterPro"/>
</dbReference>
<dbReference type="SUPFAM" id="SSF55729">
    <property type="entry name" value="Acyl-CoA N-acyltransferases (Nat)"/>
    <property type="match status" value="1"/>
</dbReference>
<sequence length="329" mass="38388">MNRIRSFVDVKKGRIPTIKPVSRNKSGRRQKCPSIMIREIQQEDNVPVCKLLFEHFRSLTLPAIIYWLVQHVYDLIAIVVINACLLSIYNLCYFCLLFLVYLFVRARYEIEKHIKESCPDLVDVYKSYRSHTASNFWVAYVSGDQQGESSDEKSDKTPEESKADPDKPESNSKSPPPEKHEKFNHVDEVNELNFSQKCKANEILGCVGITPYRNNPNVAQMVRLVVTRKRRNMRVGSRLLEYLEEKALKMGYNEIRVFTNNLNTAYLQFLKQHNFQIIQVVRRGLMRGDLIIWTKVLNQADQPKQGKKVYILESDFLVYIYLSSLKFPP</sequence>
<evidence type="ECO:0000256" key="2">
    <source>
        <dbReference type="SAM" id="MobiDB-lite"/>
    </source>
</evidence>
<evidence type="ECO:0000256" key="1">
    <source>
        <dbReference type="ARBA" id="ARBA00022679"/>
    </source>
</evidence>
<evidence type="ECO:0000256" key="3">
    <source>
        <dbReference type="SAM" id="Phobius"/>
    </source>
</evidence>
<evidence type="ECO:0000259" key="4">
    <source>
        <dbReference type="PROSITE" id="PS51186"/>
    </source>
</evidence>
<dbReference type="VEuPathDB" id="PiroplasmaDB:TA10470"/>
<dbReference type="PANTHER" id="PTHR13947:SF37">
    <property type="entry name" value="LD18367P"/>
    <property type="match status" value="1"/>
</dbReference>
<keyword evidence="3" id="KW-0812">Transmembrane</keyword>
<keyword evidence="3" id="KW-0472">Membrane</keyword>
<evidence type="ECO:0000313" key="6">
    <source>
        <dbReference type="EMBL" id="SVP95454.1"/>
    </source>
</evidence>
<dbReference type="InterPro" id="IPR000182">
    <property type="entry name" value="GNAT_dom"/>
</dbReference>
<name>A0A3B0N0A5_THEAN</name>
<organism evidence="6">
    <name type="scientific">Theileria annulata</name>
    <dbReference type="NCBI Taxonomy" id="5874"/>
    <lineage>
        <taxon>Eukaryota</taxon>
        <taxon>Sar</taxon>
        <taxon>Alveolata</taxon>
        <taxon>Apicomplexa</taxon>
        <taxon>Aconoidasida</taxon>
        <taxon>Piroplasmida</taxon>
        <taxon>Theileriidae</taxon>
        <taxon>Theileria</taxon>
    </lineage>
</organism>
<evidence type="ECO:0000313" key="5">
    <source>
        <dbReference type="EMBL" id="SVP94740.1"/>
    </source>
</evidence>
<gene>
    <name evidence="5" type="ORF">TAT_000361500</name>
    <name evidence="6" type="ORF">TAV_000361500</name>
</gene>
<accession>A0A3B0N0A5</accession>
<dbReference type="InterPro" id="IPR016181">
    <property type="entry name" value="Acyl_CoA_acyltransferase"/>
</dbReference>
<dbReference type="PROSITE" id="PS51186">
    <property type="entry name" value="GNAT"/>
    <property type="match status" value="1"/>
</dbReference>
<dbReference type="AlphaFoldDB" id="A0A3B0N0A5"/>
<feature type="transmembrane region" description="Helical" evidence="3">
    <location>
        <begin position="75"/>
        <end position="104"/>
    </location>
</feature>
<keyword evidence="3" id="KW-1133">Transmembrane helix</keyword>
<dbReference type="Pfam" id="PF00583">
    <property type="entry name" value="Acetyltransf_1"/>
    <property type="match status" value="1"/>
</dbReference>
<feature type="domain" description="N-acetyltransferase" evidence="4">
    <location>
        <begin position="155"/>
        <end position="298"/>
    </location>
</feature>
<dbReference type="InterPro" id="IPR050769">
    <property type="entry name" value="NAT_camello-type"/>
</dbReference>
<dbReference type="EMBL" id="UIVS01000004">
    <property type="protein sequence ID" value="SVP95454.1"/>
    <property type="molecule type" value="Genomic_DNA"/>
</dbReference>
<feature type="region of interest" description="Disordered" evidence="2">
    <location>
        <begin position="146"/>
        <end position="183"/>
    </location>
</feature>
<protein>
    <submittedName>
        <fullName evidence="6">Acetyltransferase (GNAT) domain/Acetyltransferase (GNAT) family, putative</fullName>
    </submittedName>
</protein>
<dbReference type="EMBL" id="UIVT01000004">
    <property type="protein sequence ID" value="SVP94740.1"/>
    <property type="molecule type" value="Genomic_DNA"/>
</dbReference>
<keyword evidence="1 6" id="KW-0808">Transferase</keyword>
<dbReference type="Gene3D" id="3.40.630.30">
    <property type="match status" value="1"/>
</dbReference>
<proteinExistence type="predicted"/>